<evidence type="ECO:0000313" key="3">
    <source>
        <dbReference type="EMBL" id="MCR4448959.1"/>
    </source>
</evidence>
<organism evidence="3 4">
    <name type="scientific">Aeromonas veronii</name>
    <dbReference type="NCBI Taxonomy" id="654"/>
    <lineage>
        <taxon>Bacteria</taxon>
        <taxon>Pseudomonadati</taxon>
        <taxon>Pseudomonadota</taxon>
        <taxon>Gammaproteobacteria</taxon>
        <taxon>Aeromonadales</taxon>
        <taxon>Aeromonadaceae</taxon>
        <taxon>Aeromonas</taxon>
    </lineage>
</organism>
<dbReference type="InterPro" id="IPR014729">
    <property type="entry name" value="Rossmann-like_a/b/a_fold"/>
</dbReference>
<evidence type="ECO:0000313" key="4">
    <source>
        <dbReference type="Proteomes" id="UP001204061"/>
    </source>
</evidence>
<name>A0AAW5M6T3_AERVE</name>
<reference evidence="3" key="1">
    <citation type="submission" date="2022-08" db="EMBL/GenBank/DDBJ databases">
        <title>A global survey of hypervirulent Aeromonas hydrophila identified this emerging pathogen in farmed fish in the lower Mekong River basin.</title>
        <authorList>
            <person name="Xu T."/>
            <person name="Rasmussen-Ivey C.R."/>
            <person name="Moen F.S."/>
            <person name="Fernandez Bravo A."/>
            <person name="Lamy B."/>
            <person name="Beaz-Hidalgo R."/>
            <person name="Khan C.D."/>
            <person name="Castro Escarpulli G."/>
            <person name="Yasin I.S.M."/>
            <person name="Figueras M.J."/>
            <person name="Azzam Sayuti M."/>
            <person name="Karim M.M."/>
            <person name="Alam K.M."/>
            <person name="Le T.T.T."/>
            <person name="Thao N.H.P."/>
            <person name="Addo S."/>
            <person name="Duodu S."/>
            <person name="Ali S."/>
            <person name="Mey S."/>
            <person name="Somony T."/>
            <person name="Liles M.R."/>
        </authorList>
    </citation>
    <scope>NUCLEOTIDE SEQUENCE</scope>
    <source>
        <strain evidence="3">0.14</strain>
    </source>
</reference>
<dbReference type="GO" id="GO:0017178">
    <property type="term" value="F:diphthine-ammonia ligase activity"/>
    <property type="evidence" value="ECO:0007669"/>
    <property type="project" value="TreeGrafter"/>
</dbReference>
<dbReference type="RefSeq" id="WP_139441193.1">
    <property type="nucleotide sequence ID" value="NZ_CAWOON010000029.1"/>
</dbReference>
<comment type="caution">
    <text evidence="3">The sequence shown here is derived from an EMBL/GenBank/DDBJ whole genome shotgun (WGS) entry which is preliminary data.</text>
</comment>
<dbReference type="Gene3D" id="3.40.50.620">
    <property type="entry name" value="HUPs"/>
    <property type="match status" value="1"/>
</dbReference>
<dbReference type="PANTHER" id="PTHR12196:SF2">
    <property type="entry name" value="DIPHTHINE--AMMONIA LIGASE"/>
    <property type="match status" value="1"/>
</dbReference>
<dbReference type="SUPFAM" id="SSF52402">
    <property type="entry name" value="Adenine nucleotide alpha hydrolases-like"/>
    <property type="match status" value="1"/>
</dbReference>
<feature type="region of interest" description="Disordered" evidence="1">
    <location>
        <begin position="215"/>
        <end position="235"/>
    </location>
</feature>
<proteinExistence type="predicted"/>
<dbReference type="EMBL" id="JANLFC010000031">
    <property type="protein sequence ID" value="MCR4448959.1"/>
    <property type="molecule type" value="Genomic_DNA"/>
</dbReference>
<dbReference type="GO" id="GO:0016787">
    <property type="term" value="F:hydrolase activity"/>
    <property type="evidence" value="ECO:0007669"/>
    <property type="project" value="UniProtKB-KW"/>
</dbReference>
<dbReference type="GO" id="GO:0017183">
    <property type="term" value="P:protein histidyl modification to diphthamide"/>
    <property type="evidence" value="ECO:0007669"/>
    <property type="project" value="TreeGrafter"/>
</dbReference>
<evidence type="ECO:0000256" key="1">
    <source>
        <dbReference type="SAM" id="MobiDB-lite"/>
    </source>
</evidence>
<dbReference type="InterPro" id="IPR002761">
    <property type="entry name" value="Diphthami_syn_dom"/>
</dbReference>
<evidence type="ECO:0000259" key="2">
    <source>
        <dbReference type="Pfam" id="PF01902"/>
    </source>
</evidence>
<gene>
    <name evidence="3" type="ORF">NS965_11260</name>
</gene>
<dbReference type="AlphaFoldDB" id="A0AAW5M6T3"/>
<dbReference type="CDD" id="cd01994">
    <property type="entry name" value="AANH_PF0828-like"/>
    <property type="match status" value="1"/>
</dbReference>
<keyword evidence="3" id="KW-0378">Hydrolase</keyword>
<dbReference type="Proteomes" id="UP001204061">
    <property type="component" value="Unassembled WGS sequence"/>
</dbReference>
<accession>A0AAW5M6T3</accession>
<sequence length="235" mass="25818">MSRVILLWSGGKDAMLALCHARQAGHQLVALATFAPPEPRFLAHPLPLVRRQAEALGLPHLLVTIEAPFDLGYERALARLKEEWQLDGVVTGDIDSVGGAPNWIRERCQPLGLTVHTPLWQQSRQALLADMLARGIVAHLSCVDTRVLAPEWTGRTLDAATLVELQQLAEREGFDACGEQGEYHTMVTDGPGFAAPLRLDGWQVARQDHLAYLAEPQGQRPQAISPAHSAREKSR</sequence>
<dbReference type="InterPro" id="IPR030662">
    <property type="entry name" value="DPH6/MJ0570"/>
</dbReference>
<dbReference type="Gene3D" id="3.90.1490.10">
    <property type="entry name" value="putative n-type atp pyrophosphatase, domain 2"/>
    <property type="match status" value="1"/>
</dbReference>
<dbReference type="PANTHER" id="PTHR12196">
    <property type="entry name" value="DOMAIN OF UNKNOWN FUNCTION 71 DUF71 -CONTAINING PROTEIN"/>
    <property type="match status" value="1"/>
</dbReference>
<dbReference type="Pfam" id="PF01902">
    <property type="entry name" value="Diphthami_syn_2"/>
    <property type="match status" value="1"/>
</dbReference>
<feature type="domain" description="Diphthamide synthase" evidence="2">
    <location>
        <begin position="3"/>
        <end position="206"/>
    </location>
</feature>
<protein>
    <submittedName>
        <fullName evidence="3">Adenine nucleotide alpha hydrolase</fullName>
    </submittedName>
</protein>